<evidence type="ECO:0000259" key="6">
    <source>
        <dbReference type="PROSITE" id="PS50238"/>
    </source>
</evidence>
<evidence type="ECO:0000313" key="7">
    <source>
        <dbReference type="EMBL" id="KAF1378285.1"/>
    </source>
</evidence>
<name>A0A6A5EGY4_PERFL</name>
<dbReference type="PANTHER" id="PTHR15228:SF36">
    <property type="entry name" value="RHO GTPASE-ACTIVATING PROTEIN 24-LIKE ISOFORM X1"/>
    <property type="match status" value="1"/>
</dbReference>
<dbReference type="PANTHER" id="PTHR15228">
    <property type="entry name" value="SPERMATHECAL PHYSIOLOGY VARIANT"/>
    <property type="match status" value="1"/>
</dbReference>
<feature type="region of interest" description="Disordered" evidence="5">
    <location>
        <begin position="366"/>
        <end position="457"/>
    </location>
</feature>
<evidence type="ECO:0000313" key="8">
    <source>
        <dbReference type="Proteomes" id="UP000465112"/>
    </source>
</evidence>
<dbReference type="GO" id="GO:0035021">
    <property type="term" value="P:negative regulation of Rac protein signal transduction"/>
    <property type="evidence" value="ECO:0007669"/>
    <property type="project" value="TreeGrafter"/>
</dbReference>
<dbReference type="Proteomes" id="UP000465112">
    <property type="component" value="Chromosome 16"/>
</dbReference>
<dbReference type="GO" id="GO:0005925">
    <property type="term" value="C:focal adhesion"/>
    <property type="evidence" value="ECO:0007669"/>
    <property type="project" value="TreeGrafter"/>
</dbReference>
<dbReference type="Pfam" id="PF00620">
    <property type="entry name" value="RhoGAP"/>
    <property type="match status" value="1"/>
</dbReference>
<dbReference type="AlphaFoldDB" id="A0A6A5EGY4"/>
<evidence type="ECO:0000256" key="4">
    <source>
        <dbReference type="SAM" id="Coils"/>
    </source>
</evidence>
<dbReference type="GO" id="GO:0035313">
    <property type="term" value="P:wound healing, spreading of epidermal cells"/>
    <property type="evidence" value="ECO:0007669"/>
    <property type="project" value="TreeGrafter"/>
</dbReference>
<dbReference type="GO" id="GO:1900028">
    <property type="term" value="P:negative regulation of ruffle assembly"/>
    <property type="evidence" value="ECO:0007669"/>
    <property type="project" value="TreeGrafter"/>
</dbReference>
<dbReference type="SUPFAM" id="SSF48350">
    <property type="entry name" value="GTPase activation domain, GAP"/>
    <property type="match status" value="1"/>
</dbReference>
<reference evidence="7 8" key="1">
    <citation type="submission" date="2019-06" db="EMBL/GenBank/DDBJ databases">
        <title>A chromosome-scale genome assembly of the European perch, Perca fluviatilis.</title>
        <authorList>
            <person name="Roques C."/>
            <person name="Zahm M."/>
            <person name="Cabau C."/>
            <person name="Klopp C."/>
            <person name="Bouchez O."/>
            <person name="Donnadieu C."/>
            <person name="Kuhl H."/>
            <person name="Gislard M."/>
            <person name="Guendouz S."/>
            <person name="Journot L."/>
            <person name="Haffray P."/>
            <person name="Bestin A."/>
            <person name="Morvezen R."/>
            <person name="Feron R."/>
            <person name="Wen M."/>
            <person name="Jouanno E."/>
            <person name="Herpin A."/>
            <person name="Schartl M."/>
            <person name="Postlethwait J."/>
            <person name="Schaerlinger B."/>
            <person name="Chardard D."/>
            <person name="Lecocq T."/>
            <person name="Poncet C."/>
            <person name="Jaffrelo L."/>
            <person name="Lampietro C."/>
            <person name="Guiguen Y."/>
        </authorList>
    </citation>
    <scope>NUCLEOTIDE SEQUENCE [LARGE SCALE GENOMIC DNA]</scope>
    <source>
        <tissue evidence="7">Blood</tissue>
    </source>
</reference>
<feature type="domain" description="Rho-GAP" evidence="6">
    <location>
        <begin position="60"/>
        <end position="254"/>
    </location>
</feature>
<keyword evidence="3 4" id="KW-0175">Coiled coil</keyword>
<dbReference type="FunFam" id="1.10.555.10:FF:000015">
    <property type="entry name" value="rho GTPase-activating protein 25 isoform X1"/>
    <property type="match status" value="1"/>
</dbReference>
<dbReference type="GO" id="GO:0005096">
    <property type="term" value="F:GTPase activator activity"/>
    <property type="evidence" value="ECO:0007669"/>
    <property type="project" value="UniProtKB-KW"/>
</dbReference>
<accession>A0A6A5EGY4</accession>
<gene>
    <name evidence="7" type="ORF">PFLUV_G00188960</name>
</gene>
<feature type="compositionally biased region" description="Polar residues" evidence="5">
    <location>
        <begin position="374"/>
        <end position="395"/>
    </location>
</feature>
<dbReference type="InterPro" id="IPR000198">
    <property type="entry name" value="RhoGAP_dom"/>
</dbReference>
<feature type="region of interest" description="Disordered" evidence="5">
    <location>
        <begin position="517"/>
        <end position="617"/>
    </location>
</feature>
<proteinExistence type="predicted"/>
<dbReference type="OrthoDB" id="10033734at2759"/>
<feature type="compositionally biased region" description="Acidic residues" evidence="5">
    <location>
        <begin position="539"/>
        <end position="570"/>
    </location>
</feature>
<dbReference type="GO" id="GO:0007165">
    <property type="term" value="P:signal transduction"/>
    <property type="evidence" value="ECO:0007669"/>
    <property type="project" value="InterPro"/>
</dbReference>
<keyword evidence="1" id="KW-0343">GTPase activation</keyword>
<dbReference type="InterPro" id="IPR051025">
    <property type="entry name" value="RhoGAP"/>
</dbReference>
<evidence type="ECO:0000256" key="2">
    <source>
        <dbReference type="ARBA" id="ARBA00022553"/>
    </source>
</evidence>
<comment type="caution">
    <text evidence="7">The sequence shown here is derived from an EMBL/GenBank/DDBJ whole genome shotgun (WGS) entry which is preliminary data.</text>
</comment>
<dbReference type="EMBL" id="VHII01000016">
    <property type="protein sequence ID" value="KAF1378285.1"/>
    <property type="molecule type" value="Genomic_DNA"/>
</dbReference>
<organism evidence="7 8">
    <name type="scientific">Perca fluviatilis</name>
    <name type="common">European perch</name>
    <dbReference type="NCBI Taxonomy" id="8168"/>
    <lineage>
        <taxon>Eukaryota</taxon>
        <taxon>Metazoa</taxon>
        <taxon>Chordata</taxon>
        <taxon>Craniata</taxon>
        <taxon>Vertebrata</taxon>
        <taxon>Euteleostomi</taxon>
        <taxon>Actinopterygii</taxon>
        <taxon>Neopterygii</taxon>
        <taxon>Teleostei</taxon>
        <taxon>Neoteleostei</taxon>
        <taxon>Acanthomorphata</taxon>
        <taxon>Eupercaria</taxon>
        <taxon>Perciformes</taxon>
        <taxon>Percoidei</taxon>
        <taxon>Percidae</taxon>
        <taxon>Percinae</taxon>
        <taxon>Perca</taxon>
    </lineage>
</organism>
<dbReference type="Gene3D" id="1.10.555.10">
    <property type="entry name" value="Rho GTPase activation protein"/>
    <property type="match status" value="1"/>
</dbReference>
<protein>
    <recommendedName>
        <fullName evidence="6">Rho-GAP domain-containing protein</fullName>
    </recommendedName>
</protein>
<sequence length="721" mass="79721">MGLSCFKSWKHDSTGHKGNRDVLASPGSYFFLSNSAGQGDEWLKSLNKGVWIPFTGVFGQRLEETVLYERRYGVRLVPLVVEQCVNFIRERGLHEVGLFRQPGQASLVKELQEAFDAGERPSFDSSTDVHTVASLLKLYLRQLPEPLVPYRRYQDFLLCGQKLSSDRTLVLGELRNLLHELPVANFNLLNFICQFLNEVQSFSSSNKMSGQNLATVFGPNILRAKAEDPQSIMGGAVLVQVLMLELIREHESLFAKIPPLISARPPGGSHASPSALRQPHLHPSPCLRQLSMPLIVERSGEPGQPGADEQNSSCIYTAAAKSDVSFGRKRLLGHRYTSSHPENCFYPLPSSSQPLQHHSDRHNMDYHQYHMGQGPSSANVQASTNSLELQDQLPDSSKPRPMLMGWAKAWPGPTEASAGFWSSGAAEEEGAVPRTASEGSSEAQEDSNLSAYDNLDKGSLRQRMEDVSGGHFETNDSGGHIGMCEEQVEVEEEGQTRDSSSSWSSCEILPLDESSDALGAVSPDVSPKRLKRLPSSQVAEEENSDNDDHEDNNENDEDVDDDYNEDDDDGDNVHHPTSPASCSVLSDSPLSTGSSEVFLPSGPPDLQGPEPDSQPRDTHSLLAELRQQMAQQKAEYQARIQRLERCNDVLERQVAVLRLSLEQQKCSRSVAEIKIRNMEQAKADADFRNNTLQREMELFFQMHGDIKRRGGDEGGRGGASL</sequence>
<feature type="compositionally biased region" description="Polar residues" evidence="5">
    <location>
        <begin position="437"/>
        <end position="451"/>
    </location>
</feature>
<dbReference type="SMART" id="SM00324">
    <property type="entry name" value="RhoGAP"/>
    <property type="match status" value="1"/>
</dbReference>
<keyword evidence="2" id="KW-0597">Phosphoprotein</keyword>
<dbReference type="PROSITE" id="PS50238">
    <property type="entry name" value="RHOGAP"/>
    <property type="match status" value="1"/>
</dbReference>
<evidence type="ECO:0000256" key="3">
    <source>
        <dbReference type="ARBA" id="ARBA00023054"/>
    </source>
</evidence>
<evidence type="ECO:0000256" key="1">
    <source>
        <dbReference type="ARBA" id="ARBA00022468"/>
    </source>
</evidence>
<evidence type="ECO:0000256" key="5">
    <source>
        <dbReference type="SAM" id="MobiDB-lite"/>
    </source>
</evidence>
<feature type="coiled-coil region" evidence="4">
    <location>
        <begin position="622"/>
        <end position="695"/>
    </location>
</feature>
<feature type="compositionally biased region" description="Polar residues" evidence="5">
    <location>
        <begin position="578"/>
        <end position="595"/>
    </location>
</feature>
<keyword evidence="8" id="KW-1185">Reference proteome</keyword>
<dbReference type="InterPro" id="IPR008936">
    <property type="entry name" value="Rho_GTPase_activation_prot"/>
</dbReference>